<protein>
    <submittedName>
        <fullName evidence="1">Uncharacterized protein</fullName>
    </submittedName>
</protein>
<accession>A0ABT1B0R1</accession>
<evidence type="ECO:0000313" key="1">
    <source>
        <dbReference type="EMBL" id="MCO5725837.1"/>
    </source>
</evidence>
<keyword evidence="2" id="KW-1185">Reference proteome</keyword>
<dbReference type="EMBL" id="JAMXIB010000013">
    <property type="protein sequence ID" value="MCO5725837.1"/>
    <property type="molecule type" value="Genomic_DNA"/>
</dbReference>
<dbReference type="RefSeq" id="WP_252742209.1">
    <property type="nucleotide sequence ID" value="NZ_JAMXIB010000013.1"/>
</dbReference>
<gene>
    <name evidence="1" type="ORF">NG653_13295</name>
</gene>
<name>A0ABT1B0R1_9FLAO</name>
<dbReference type="Proteomes" id="UP001206312">
    <property type="component" value="Unassembled WGS sequence"/>
</dbReference>
<reference evidence="1 2" key="1">
    <citation type="submission" date="2022-06" db="EMBL/GenBank/DDBJ databases">
        <authorList>
            <person name="Xuan X."/>
        </authorList>
    </citation>
    <scope>NUCLEOTIDE SEQUENCE [LARGE SCALE GENOMIC DNA]</scope>
    <source>
        <strain evidence="1 2">2V75</strain>
    </source>
</reference>
<proteinExistence type="predicted"/>
<organism evidence="1 2">
    <name type="scientific">Robiginitalea marina</name>
    <dbReference type="NCBI Taxonomy" id="2954105"/>
    <lineage>
        <taxon>Bacteria</taxon>
        <taxon>Pseudomonadati</taxon>
        <taxon>Bacteroidota</taxon>
        <taxon>Flavobacteriia</taxon>
        <taxon>Flavobacteriales</taxon>
        <taxon>Flavobacteriaceae</taxon>
        <taxon>Robiginitalea</taxon>
    </lineage>
</organism>
<comment type="caution">
    <text evidence="1">The sequence shown here is derived from an EMBL/GenBank/DDBJ whole genome shotgun (WGS) entry which is preliminary data.</text>
</comment>
<sequence>MGEYLWSYPPNQGRKAPEIQRTLTNRYMKKNYIHAITNEFRSLPEGVRPCLPAVTPL</sequence>
<evidence type="ECO:0000313" key="2">
    <source>
        <dbReference type="Proteomes" id="UP001206312"/>
    </source>
</evidence>